<keyword evidence="2" id="KW-0732">Signal</keyword>
<sequence precursor="true">MEMIRQKANAATRFVAAFVVVTSMTAASYTPVSAQGNAVKLTNSESTVNKAISQSIERVQMLVKSSRILTLEDRIPKFQVHNETILGATPVSQNQIQIFAKAPGTTQLNLWDTNEKMYTVDVTVTADAREVEGILANQLPFASLQVLPVNSSAIISGTVTNVDDVDRAVAIVEQFYPTVVNNVQVVGVQQILLHTRIMEVSRTKLRELGIDWGAISTDGYLTSAPSALLDNNLTGIEDAAEGLFSFAGTGTAYTNELVTNDFFALINALRQQDLVKFLAEPTVVATHGRPARFNVGGKTPFIIPGQNGQVQVQFEEFGTSIDFLPFVVGPGRVRLEIRPEVSELNPALGIFTLGAQVPGFSTRYVETAVEMQAGQTFAIAGLLQSRTESQTRATPFFGSLPIVGSLFRDVVEERNDIELLITVTPELVAAMDPYEVPSGGPGLNSMSPTDHELYIKGHIEVPNMLGDGTGCTVNGGQSSCGPDGGCNTCNDAASGAVHHQPNYGGGVSYGNEMHGGTILPSSIPSGAIVPGNDPIVVGEGITITSPSN</sequence>
<protein>
    <submittedName>
        <fullName evidence="5">Putative type II secretion system protein D</fullName>
    </submittedName>
</protein>
<dbReference type="OrthoDB" id="9779724at2"/>
<dbReference type="GO" id="GO:0015627">
    <property type="term" value="C:type II protein secretion system complex"/>
    <property type="evidence" value="ECO:0007669"/>
    <property type="project" value="TreeGrafter"/>
</dbReference>
<gene>
    <name evidence="5" type="primary">gspD</name>
    <name evidence="5" type="ORF">LF1_48330</name>
</gene>
<evidence type="ECO:0000313" key="5">
    <source>
        <dbReference type="EMBL" id="KAA1262270.1"/>
    </source>
</evidence>
<evidence type="ECO:0000313" key="6">
    <source>
        <dbReference type="Proteomes" id="UP000322699"/>
    </source>
</evidence>
<evidence type="ECO:0000259" key="4">
    <source>
        <dbReference type="Pfam" id="PF13629"/>
    </source>
</evidence>
<evidence type="ECO:0000256" key="1">
    <source>
        <dbReference type="RuleBase" id="RU004003"/>
    </source>
</evidence>
<feature type="chain" id="PRO_5022904890" evidence="2">
    <location>
        <begin position="35"/>
        <end position="548"/>
    </location>
</feature>
<dbReference type="GO" id="GO:0009306">
    <property type="term" value="P:protein secretion"/>
    <property type="evidence" value="ECO:0007669"/>
    <property type="project" value="InterPro"/>
</dbReference>
<keyword evidence="6" id="KW-1185">Reference proteome</keyword>
<evidence type="ECO:0000259" key="3">
    <source>
        <dbReference type="Pfam" id="PF00263"/>
    </source>
</evidence>
<dbReference type="InterPro" id="IPR001775">
    <property type="entry name" value="GspD/PilQ"/>
</dbReference>
<feature type="signal peptide" evidence="2">
    <location>
        <begin position="1"/>
        <end position="34"/>
    </location>
</feature>
<dbReference type="PRINTS" id="PR00811">
    <property type="entry name" value="BCTERIALGSPD"/>
</dbReference>
<dbReference type="Proteomes" id="UP000322699">
    <property type="component" value="Unassembled WGS sequence"/>
</dbReference>
<feature type="domain" description="Pilus formation protein N-terminal" evidence="4">
    <location>
        <begin position="58"/>
        <end position="125"/>
    </location>
</feature>
<dbReference type="InterPro" id="IPR050810">
    <property type="entry name" value="Bact_Secretion_Sys_Channel"/>
</dbReference>
<proteinExistence type="inferred from homology"/>
<dbReference type="PANTHER" id="PTHR30332">
    <property type="entry name" value="PROBABLE GENERAL SECRETION PATHWAY PROTEIN D"/>
    <property type="match status" value="1"/>
</dbReference>
<dbReference type="EMBL" id="VRLW01000001">
    <property type="protein sequence ID" value="KAA1262270.1"/>
    <property type="molecule type" value="Genomic_DNA"/>
</dbReference>
<dbReference type="AlphaFoldDB" id="A0A5B1CRK8"/>
<dbReference type="Pfam" id="PF13629">
    <property type="entry name" value="T2SS-T3SS_pil_N"/>
    <property type="match status" value="1"/>
</dbReference>
<accession>A0A5B1CRK8</accession>
<dbReference type="PANTHER" id="PTHR30332:SF17">
    <property type="entry name" value="TYPE IV PILIATION SYSTEM PROTEIN DR_0774-RELATED"/>
    <property type="match status" value="1"/>
</dbReference>
<dbReference type="InterPro" id="IPR032789">
    <property type="entry name" value="T2SS-T3SS_pil_N"/>
</dbReference>
<reference evidence="5 6" key="1">
    <citation type="submission" date="2019-08" db="EMBL/GenBank/DDBJ databases">
        <title>Deep-cultivation of Planctomycetes and their phenomic and genomic characterization uncovers novel biology.</title>
        <authorList>
            <person name="Wiegand S."/>
            <person name="Jogler M."/>
            <person name="Boedeker C."/>
            <person name="Pinto D."/>
            <person name="Vollmers J."/>
            <person name="Rivas-Marin E."/>
            <person name="Kohn T."/>
            <person name="Peeters S.H."/>
            <person name="Heuer A."/>
            <person name="Rast P."/>
            <person name="Oberbeckmann S."/>
            <person name="Bunk B."/>
            <person name="Jeske O."/>
            <person name="Meyerdierks A."/>
            <person name="Storesund J.E."/>
            <person name="Kallscheuer N."/>
            <person name="Luecker S."/>
            <person name="Lage O.M."/>
            <person name="Pohl T."/>
            <person name="Merkel B.J."/>
            <person name="Hornburger P."/>
            <person name="Mueller R.-W."/>
            <person name="Bruemmer F."/>
            <person name="Labrenz M."/>
            <person name="Spormann A.M."/>
            <person name="Op Den Camp H."/>
            <person name="Overmann J."/>
            <person name="Amann R."/>
            <person name="Jetten M.S.M."/>
            <person name="Mascher T."/>
            <person name="Medema M.H."/>
            <person name="Devos D.P."/>
            <person name="Kaster A.-K."/>
            <person name="Ovreas L."/>
            <person name="Rohde M."/>
            <person name="Galperin M.Y."/>
            <person name="Jogler C."/>
        </authorList>
    </citation>
    <scope>NUCLEOTIDE SEQUENCE [LARGE SCALE GENOMIC DNA]</scope>
    <source>
        <strain evidence="5 6">LF1</strain>
    </source>
</reference>
<feature type="domain" description="Type II/III secretion system secretin-like" evidence="3">
    <location>
        <begin position="268"/>
        <end position="428"/>
    </location>
</feature>
<name>A0A5B1CRK8_9BACT</name>
<organism evidence="5 6">
    <name type="scientific">Rubripirellula obstinata</name>
    <dbReference type="NCBI Taxonomy" id="406547"/>
    <lineage>
        <taxon>Bacteria</taxon>
        <taxon>Pseudomonadati</taxon>
        <taxon>Planctomycetota</taxon>
        <taxon>Planctomycetia</taxon>
        <taxon>Pirellulales</taxon>
        <taxon>Pirellulaceae</taxon>
        <taxon>Rubripirellula</taxon>
    </lineage>
</organism>
<dbReference type="InterPro" id="IPR004846">
    <property type="entry name" value="T2SS/T3SS_dom"/>
</dbReference>
<comment type="similarity">
    <text evidence="1">Belongs to the bacterial secretin family.</text>
</comment>
<comment type="caution">
    <text evidence="5">The sequence shown here is derived from an EMBL/GenBank/DDBJ whole genome shotgun (WGS) entry which is preliminary data.</text>
</comment>
<dbReference type="Pfam" id="PF00263">
    <property type="entry name" value="Secretin"/>
    <property type="match status" value="1"/>
</dbReference>
<evidence type="ECO:0000256" key="2">
    <source>
        <dbReference type="SAM" id="SignalP"/>
    </source>
</evidence>